<gene>
    <name evidence="2" type="ORF">SAMN05421548_112164</name>
</gene>
<name>A0A1G6R026_9BURK</name>
<dbReference type="EMBL" id="FMYQ01000012">
    <property type="protein sequence ID" value="SDC97357.1"/>
    <property type="molecule type" value="Genomic_DNA"/>
</dbReference>
<organism evidence="2 3">
    <name type="scientific">Paraburkholderia lycopersici</name>
    <dbReference type="NCBI Taxonomy" id="416944"/>
    <lineage>
        <taxon>Bacteria</taxon>
        <taxon>Pseudomonadati</taxon>
        <taxon>Pseudomonadota</taxon>
        <taxon>Betaproteobacteria</taxon>
        <taxon>Burkholderiales</taxon>
        <taxon>Burkholderiaceae</taxon>
        <taxon>Paraburkholderia</taxon>
    </lineage>
</organism>
<evidence type="ECO:0000313" key="3">
    <source>
        <dbReference type="Proteomes" id="UP000198908"/>
    </source>
</evidence>
<feature type="compositionally biased region" description="Basic residues" evidence="1">
    <location>
        <begin position="201"/>
        <end position="210"/>
    </location>
</feature>
<protein>
    <submittedName>
        <fullName evidence="2">Uncharacterized protein</fullName>
    </submittedName>
</protein>
<sequence>MYLGMQLLRPGEWAPSHRQTPNAVHISDGEKPPGQQALVRVHRGRIPPCIAASASTRSDHFRNQPGISVTISRKPRAETSVRFVFLRDRTDQLAALLRLESPRLAKLAGRSCCCAPQLTHFPAAAQRHRGQDLFIRRIVAGYARPQLMPPRSRAGSRARARRHGGLPHLHASTSRPRQLHRTAWATRAASSIVQTAGPRAATRRRATPNA</sequence>
<dbReference type="AlphaFoldDB" id="A0A1G6R026"/>
<accession>A0A1G6R026</accession>
<feature type="region of interest" description="Disordered" evidence="1">
    <location>
        <begin position="146"/>
        <end position="210"/>
    </location>
</feature>
<dbReference type="Proteomes" id="UP000198908">
    <property type="component" value="Unassembled WGS sequence"/>
</dbReference>
<reference evidence="3" key="1">
    <citation type="submission" date="2016-09" db="EMBL/GenBank/DDBJ databases">
        <authorList>
            <person name="Varghese N."/>
            <person name="Submissions S."/>
        </authorList>
    </citation>
    <scope>NUCLEOTIDE SEQUENCE [LARGE SCALE GENOMIC DNA]</scope>
    <source>
        <strain evidence="3">TNe-862</strain>
    </source>
</reference>
<evidence type="ECO:0000256" key="1">
    <source>
        <dbReference type="SAM" id="MobiDB-lite"/>
    </source>
</evidence>
<feature type="region of interest" description="Disordered" evidence="1">
    <location>
        <begin position="13"/>
        <end position="32"/>
    </location>
</feature>
<evidence type="ECO:0000313" key="2">
    <source>
        <dbReference type="EMBL" id="SDC97357.1"/>
    </source>
</evidence>
<feature type="compositionally biased region" description="Basic residues" evidence="1">
    <location>
        <begin position="154"/>
        <end position="165"/>
    </location>
</feature>
<proteinExistence type="predicted"/>
<keyword evidence="3" id="KW-1185">Reference proteome</keyword>